<dbReference type="PANTHER" id="PTHR44688">
    <property type="entry name" value="DNA-BINDING TRANSCRIPTIONAL ACTIVATOR DEVR_DOSR"/>
    <property type="match status" value="1"/>
</dbReference>
<dbReference type="EMBL" id="AHJE01000040">
    <property type="protein sequence ID" value="EHP42047.1"/>
    <property type="molecule type" value="Genomic_DNA"/>
</dbReference>
<dbReference type="Pfam" id="PF00196">
    <property type="entry name" value="GerE"/>
    <property type="match status" value="1"/>
</dbReference>
<sequence>MINKPAPMPSSSIPSEGTTISTGHAAQSIASTKLVPPRGARRLMPREALLARLLEARRQRCVVVQGPAGSGKTSTMVAWRQALLSLDFDVAWLSLGAEDNEPTRFFDCLLASLAEVDARMVREAALLMGRDSEDSAIEHWVITLVNGIANRTRELVLMLDDLQHVDDPRIIEALQCLIDYAPPQLHLVLGSRSAPPLSLSRLRAQGLLSEFDLRDLRFSAEESERFLLEQLGKIEKRDAEVLHGLTDGWIAGLQLFALDLKTKQGAPQYARTEVRDARAFASYLEREVLLRLAPDDLELLTRISICNRFSAPLCATLLGMPHAVARMMARLAHLDSDNLFITQISSRDRETWYRIHPLLREVLQARLTVLSEDEQRALHAAAWRWFEQNGHVDEAVRHAVQAGEPQAAADLVETCARELYVQGELSQVAALVRRLPPAEVEARFSLRLLLAHLRLYARDLDAVARTIDQLEAPATLGELDIGQRYALILLRAGLALQRDDTDAVVALLPELQRVPSDADDLTLAGRSNVLSWMYMYRGEYEMARKVLEDEGWREGAPRTSLVGRCLGGMSHALEGDIVRAERIFRDALQEAEKYGAAFIGVACMAAGLLGDAMYELNEVDAARRMLEARIEVLERISIPDTVCRALLVLASAHWRASGYLEARAYLDRLEEYATTHCLDRLLAHALGSRLRWHLQQGEPDQADAVLARLETLGVRHADATRSPAWEITVCARRARIDMCVHRKDFEAALAQLVPLISMTEASGRWRRVASLRMQLALVEQACGRTRSASENLLQALRLGHRLGLVRTLLDVSSRVPEHLDALLQEKVLDPVLTFYVQRLLAAAAQTVGEPAARPSAGPAGAMPNLTEREAEVVELLAQAMANKRIAKVLNVTPETVKWHLKNIYAKLNVGGRDEAVGRLRDLAASQSPVPARPR</sequence>
<evidence type="ECO:0000313" key="6">
    <source>
        <dbReference type="EMBL" id="EHP42047.1"/>
    </source>
</evidence>
<dbReference type="PANTHER" id="PTHR44688:SF16">
    <property type="entry name" value="DNA-BINDING TRANSCRIPTIONAL ACTIVATOR DEVR_DOSR"/>
    <property type="match status" value="1"/>
</dbReference>
<evidence type="ECO:0000256" key="2">
    <source>
        <dbReference type="ARBA" id="ARBA00023125"/>
    </source>
</evidence>
<dbReference type="SUPFAM" id="SSF48452">
    <property type="entry name" value="TPR-like"/>
    <property type="match status" value="1"/>
</dbReference>
<dbReference type="SMART" id="SM00421">
    <property type="entry name" value="HTH_LUXR"/>
    <property type="match status" value="1"/>
</dbReference>
<dbReference type="Proteomes" id="UP000005808">
    <property type="component" value="Unassembled WGS sequence"/>
</dbReference>
<keyword evidence="2" id="KW-0238">DNA-binding</keyword>
<keyword evidence="1" id="KW-0805">Transcription regulation</keyword>
<dbReference type="GO" id="GO:0006355">
    <property type="term" value="P:regulation of DNA-templated transcription"/>
    <property type="evidence" value="ECO:0007669"/>
    <property type="project" value="InterPro"/>
</dbReference>
<feature type="compositionally biased region" description="Polar residues" evidence="4">
    <location>
        <begin position="9"/>
        <end position="28"/>
    </location>
</feature>
<keyword evidence="3" id="KW-0804">Transcription</keyword>
<dbReference type="SUPFAM" id="SSF52540">
    <property type="entry name" value="P-loop containing nucleoside triphosphate hydrolases"/>
    <property type="match status" value="1"/>
</dbReference>
<dbReference type="InterPro" id="IPR036388">
    <property type="entry name" value="WH-like_DNA-bd_sf"/>
</dbReference>
<dbReference type="InterPro" id="IPR016032">
    <property type="entry name" value="Sig_transdc_resp-reg_C-effctor"/>
</dbReference>
<dbReference type="Pfam" id="PF25873">
    <property type="entry name" value="WHD_MalT"/>
    <property type="match status" value="1"/>
</dbReference>
<proteinExistence type="predicted"/>
<dbReference type="SUPFAM" id="SSF46894">
    <property type="entry name" value="C-terminal effector domain of the bipartite response regulators"/>
    <property type="match status" value="1"/>
</dbReference>
<dbReference type="InterPro" id="IPR041664">
    <property type="entry name" value="AAA_16"/>
</dbReference>
<evidence type="ECO:0000256" key="4">
    <source>
        <dbReference type="SAM" id="MobiDB-lite"/>
    </source>
</evidence>
<dbReference type="Gene3D" id="1.25.40.10">
    <property type="entry name" value="Tetratricopeptide repeat domain"/>
    <property type="match status" value="1"/>
</dbReference>
<dbReference type="PRINTS" id="PR00038">
    <property type="entry name" value="HTHLUXR"/>
</dbReference>
<dbReference type="Gene3D" id="1.10.10.10">
    <property type="entry name" value="Winged helix-like DNA-binding domain superfamily/Winged helix DNA-binding domain"/>
    <property type="match status" value="1"/>
</dbReference>
<dbReference type="InterPro" id="IPR059106">
    <property type="entry name" value="WHD_MalT"/>
</dbReference>
<dbReference type="GO" id="GO:0003677">
    <property type="term" value="F:DNA binding"/>
    <property type="evidence" value="ECO:0007669"/>
    <property type="project" value="UniProtKB-KW"/>
</dbReference>
<evidence type="ECO:0000256" key="3">
    <source>
        <dbReference type="ARBA" id="ARBA00023163"/>
    </source>
</evidence>
<dbReference type="AlphaFoldDB" id="H1S604"/>
<dbReference type="PROSITE" id="PS50043">
    <property type="entry name" value="HTH_LUXR_2"/>
    <property type="match status" value="1"/>
</dbReference>
<evidence type="ECO:0000256" key="1">
    <source>
        <dbReference type="ARBA" id="ARBA00023015"/>
    </source>
</evidence>
<comment type="caution">
    <text evidence="6">The sequence shown here is derived from an EMBL/GenBank/DDBJ whole genome shotgun (WGS) entry which is preliminary data.</text>
</comment>
<dbReference type="PATRIC" id="fig|1127483.3.peg.3314"/>
<dbReference type="Pfam" id="PF13191">
    <property type="entry name" value="AAA_16"/>
    <property type="match status" value="1"/>
</dbReference>
<dbReference type="InterPro" id="IPR027417">
    <property type="entry name" value="P-loop_NTPase"/>
</dbReference>
<dbReference type="CDD" id="cd06170">
    <property type="entry name" value="LuxR_C_like"/>
    <property type="match status" value="1"/>
</dbReference>
<dbReference type="InterPro" id="IPR041617">
    <property type="entry name" value="TPR_MalT"/>
</dbReference>
<feature type="domain" description="HTH luxR-type" evidence="5">
    <location>
        <begin position="858"/>
        <end position="923"/>
    </location>
</feature>
<evidence type="ECO:0000313" key="7">
    <source>
        <dbReference type="Proteomes" id="UP000005808"/>
    </source>
</evidence>
<dbReference type="Gene3D" id="3.40.50.300">
    <property type="entry name" value="P-loop containing nucleotide triphosphate hydrolases"/>
    <property type="match status" value="1"/>
</dbReference>
<feature type="region of interest" description="Disordered" evidence="4">
    <location>
        <begin position="1"/>
        <end position="28"/>
    </location>
</feature>
<dbReference type="Pfam" id="PF17874">
    <property type="entry name" value="TPR_MalT"/>
    <property type="match status" value="1"/>
</dbReference>
<dbReference type="InterPro" id="IPR000792">
    <property type="entry name" value="Tscrpt_reg_LuxR_C"/>
</dbReference>
<protein>
    <submittedName>
        <fullName evidence="6">ATP-dependent transcription regulator LuxR</fullName>
    </submittedName>
</protein>
<reference evidence="6 7" key="1">
    <citation type="journal article" date="2012" name="J. Bacteriol.">
        <title>De Novo Genome Project of Cupriavidus basilensis OR16.</title>
        <authorList>
            <person name="Cserhati M."/>
            <person name="Kriszt B."/>
            <person name="Szoboszlay S."/>
            <person name="Toth A."/>
            <person name="Szabo I."/>
            <person name="Tancsics A."/>
            <person name="Nagy I."/>
            <person name="Horvath B."/>
            <person name="Nagy I."/>
            <person name="Kukolya J."/>
        </authorList>
    </citation>
    <scope>NUCLEOTIDE SEQUENCE [LARGE SCALE GENOMIC DNA]</scope>
    <source>
        <strain evidence="6 7">OR16</strain>
    </source>
</reference>
<dbReference type="InterPro" id="IPR011990">
    <property type="entry name" value="TPR-like_helical_dom_sf"/>
</dbReference>
<gene>
    <name evidence="6" type="ORF">OR16_16507</name>
</gene>
<evidence type="ECO:0000259" key="5">
    <source>
        <dbReference type="PROSITE" id="PS50043"/>
    </source>
</evidence>
<name>H1S604_9BURK</name>
<organism evidence="6 7">
    <name type="scientific">Cupriavidus basilensis OR16</name>
    <dbReference type="NCBI Taxonomy" id="1127483"/>
    <lineage>
        <taxon>Bacteria</taxon>
        <taxon>Pseudomonadati</taxon>
        <taxon>Pseudomonadota</taxon>
        <taxon>Betaproteobacteria</taxon>
        <taxon>Burkholderiales</taxon>
        <taxon>Burkholderiaceae</taxon>
        <taxon>Cupriavidus</taxon>
    </lineage>
</organism>
<accession>H1S604</accession>